<gene>
    <name evidence="1" type="ORF">DSLASN_29940</name>
</gene>
<dbReference type="Proteomes" id="UP001320148">
    <property type="component" value="Chromosome"/>
</dbReference>
<proteinExistence type="predicted"/>
<name>A0ABN6F4K8_9BACT</name>
<reference evidence="1 2" key="1">
    <citation type="submission" date="2021-02" db="EMBL/GenBank/DDBJ databases">
        <title>Complete genome of Desulfoluna sp. strain ASN36.</title>
        <authorList>
            <person name="Takahashi A."/>
            <person name="Kojima H."/>
            <person name="Fukui M."/>
        </authorList>
    </citation>
    <scope>NUCLEOTIDE SEQUENCE [LARGE SCALE GENOMIC DNA]</scope>
    <source>
        <strain evidence="1 2">ASN36</strain>
    </source>
</reference>
<accession>A0ABN6F4K8</accession>
<organism evidence="1 2">
    <name type="scientific">Desulfoluna limicola</name>
    <dbReference type="NCBI Taxonomy" id="2810562"/>
    <lineage>
        <taxon>Bacteria</taxon>
        <taxon>Pseudomonadati</taxon>
        <taxon>Thermodesulfobacteriota</taxon>
        <taxon>Desulfobacteria</taxon>
        <taxon>Desulfobacterales</taxon>
        <taxon>Desulfolunaceae</taxon>
        <taxon>Desulfoluna</taxon>
    </lineage>
</organism>
<dbReference type="RefSeq" id="WP_236888792.1">
    <property type="nucleotide sequence ID" value="NZ_AP024488.1"/>
</dbReference>
<sequence length="70" mass="7957">MKACDHNIKSTLELVDAMIKLAERGDSDREDNGCGILYGILRDAAYKIKQVAEMEREAHIRKGWWDPPPS</sequence>
<dbReference type="EMBL" id="AP024488">
    <property type="protein sequence ID" value="BCS97362.1"/>
    <property type="molecule type" value="Genomic_DNA"/>
</dbReference>
<keyword evidence="2" id="KW-1185">Reference proteome</keyword>
<evidence type="ECO:0000313" key="2">
    <source>
        <dbReference type="Proteomes" id="UP001320148"/>
    </source>
</evidence>
<evidence type="ECO:0000313" key="1">
    <source>
        <dbReference type="EMBL" id="BCS97362.1"/>
    </source>
</evidence>
<protein>
    <submittedName>
        <fullName evidence="1">Uncharacterized protein</fullName>
    </submittedName>
</protein>